<dbReference type="EMBL" id="JBJQOH010000003">
    <property type="protein sequence ID" value="KAL3690773.1"/>
    <property type="molecule type" value="Genomic_DNA"/>
</dbReference>
<dbReference type="PANTHER" id="PTHR11165">
    <property type="entry name" value="SKP1"/>
    <property type="match status" value="1"/>
</dbReference>
<proteinExistence type="inferred from homology"/>
<feature type="domain" description="SKP1 component POZ" evidence="4">
    <location>
        <begin position="19"/>
        <end position="81"/>
    </location>
</feature>
<evidence type="ECO:0000313" key="5">
    <source>
        <dbReference type="EMBL" id="KAL3690773.1"/>
    </source>
</evidence>
<dbReference type="InterPro" id="IPR036296">
    <property type="entry name" value="SKP1-like_dim_sf"/>
</dbReference>
<protein>
    <recommendedName>
        <fullName evidence="4">SKP1 component POZ domain-containing protein</fullName>
    </recommendedName>
</protein>
<dbReference type="InterPro" id="IPR016897">
    <property type="entry name" value="SKP1"/>
</dbReference>
<dbReference type="InterPro" id="IPR001232">
    <property type="entry name" value="SKP1-like"/>
</dbReference>
<dbReference type="InterPro" id="IPR016073">
    <property type="entry name" value="Skp1_comp_POZ"/>
</dbReference>
<reference evidence="5 6" key="1">
    <citation type="submission" date="2024-09" db="EMBL/GenBank/DDBJ databases">
        <title>Chromosome-scale assembly of Riccia sorocarpa.</title>
        <authorList>
            <person name="Paukszto L."/>
        </authorList>
    </citation>
    <scope>NUCLEOTIDE SEQUENCE [LARGE SCALE GENOMIC DNA]</scope>
    <source>
        <strain evidence="5">LP-2024</strain>
        <tissue evidence="5">Aerial parts of the thallus</tissue>
    </source>
</reference>
<evidence type="ECO:0000256" key="2">
    <source>
        <dbReference type="ARBA" id="ARBA00009993"/>
    </source>
</evidence>
<dbReference type="Gene3D" id="3.30.710.10">
    <property type="entry name" value="Potassium Channel Kv1.1, Chain A"/>
    <property type="match status" value="1"/>
</dbReference>
<accession>A0ABD3HH88</accession>
<gene>
    <name evidence="5" type="ORF">R1sor_004424</name>
</gene>
<evidence type="ECO:0000313" key="6">
    <source>
        <dbReference type="Proteomes" id="UP001633002"/>
    </source>
</evidence>
<keyword evidence="6" id="KW-1185">Reference proteome</keyword>
<comment type="pathway">
    <text evidence="1">Protein modification; protein ubiquitination.</text>
</comment>
<dbReference type="Proteomes" id="UP001633002">
    <property type="component" value="Unassembled WGS sequence"/>
</dbReference>
<dbReference type="SMART" id="SM00512">
    <property type="entry name" value="Skp1"/>
    <property type="match status" value="1"/>
</dbReference>
<comment type="caution">
    <text evidence="5">The sequence shown here is derived from an EMBL/GenBank/DDBJ whole genome shotgun (WGS) entry which is preliminary data.</text>
</comment>
<dbReference type="SUPFAM" id="SSF81382">
    <property type="entry name" value="Skp1 dimerisation domain-like"/>
    <property type="match status" value="1"/>
</dbReference>
<organism evidence="5 6">
    <name type="scientific">Riccia sorocarpa</name>
    <dbReference type="NCBI Taxonomy" id="122646"/>
    <lineage>
        <taxon>Eukaryota</taxon>
        <taxon>Viridiplantae</taxon>
        <taxon>Streptophyta</taxon>
        <taxon>Embryophyta</taxon>
        <taxon>Marchantiophyta</taxon>
        <taxon>Marchantiopsida</taxon>
        <taxon>Marchantiidae</taxon>
        <taxon>Marchantiales</taxon>
        <taxon>Ricciaceae</taxon>
        <taxon>Riccia</taxon>
    </lineage>
</organism>
<evidence type="ECO:0000256" key="3">
    <source>
        <dbReference type="ARBA" id="ARBA00022786"/>
    </source>
</evidence>
<sequence length="209" mass="23942">MAELQFQNHYNVQPKQQQKVILKSRDNDVLEVDEDVAFESETIQAMCRHLGPKTDPPLRVFMVPLTTELLKSVIDFCSYQVELQADATENPWESRKAKWKAWQEQYEKLDFGSICDLLLAANYMDVPSMARMLSKIAASKMPRGQKVLFDDSKGNETLPKPNDLLPKEACIKGVVKEQVKFPHLPHCILYVTKLILRYGGFRKTCSFGC</sequence>
<evidence type="ECO:0000259" key="4">
    <source>
        <dbReference type="Pfam" id="PF03931"/>
    </source>
</evidence>
<name>A0ABD3HH88_9MARC</name>
<dbReference type="GO" id="GO:0009867">
    <property type="term" value="P:jasmonic acid mediated signaling pathway"/>
    <property type="evidence" value="ECO:0007669"/>
    <property type="project" value="UniProtKB-ARBA"/>
</dbReference>
<evidence type="ECO:0000256" key="1">
    <source>
        <dbReference type="ARBA" id="ARBA00004906"/>
    </source>
</evidence>
<dbReference type="SUPFAM" id="SSF54695">
    <property type="entry name" value="POZ domain"/>
    <property type="match status" value="1"/>
</dbReference>
<comment type="similarity">
    <text evidence="2">Belongs to the SKP1 family.</text>
</comment>
<dbReference type="Pfam" id="PF03931">
    <property type="entry name" value="Skp1_POZ"/>
    <property type="match status" value="1"/>
</dbReference>
<dbReference type="AlphaFoldDB" id="A0ABD3HH88"/>
<keyword evidence="3" id="KW-0833">Ubl conjugation pathway</keyword>
<dbReference type="InterPro" id="IPR011333">
    <property type="entry name" value="SKP1/BTB/POZ_sf"/>
</dbReference>